<comment type="subcellular location">
    <subcellularLocation>
        <location evidence="1">Membrane</location>
        <topology evidence="1">Single-pass membrane protein</topology>
    </subcellularLocation>
</comment>
<dbReference type="PANTHER" id="PTHR33365">
    <property type="entry name" value="YALI0B05434P"/>
    <property type="match status" value="1"/>
</dbReference>
<dbReference type="InterPro" id="IPR021765">
    <property type="entry name" value="UstYa-like"/>
</dbReference>
<keyword evidence="4" id="KW-0843">Virulence</keyword>
<comment type="caution">
    <text evidence="9">The sequence shown here is derived from an EMBL/GenBank/DDBJ whole genome shotgun (WGS) entry which is preliminary data.</text>
</comment>
<evidence type="ECO:0000256" key="5">
    <source>
        <dbReference type="ARBA" id="ARBA00023136"/>
    </source>
</evidence>
<accession>A0ABQ0GGL1</accession>
<dbReference type="PANTHER" id="PTHR33365:SF12">
    <property type="entry name" value="TAT PATHWAY SIGNAL SEQUENCE"/>
    <property type="match status" value="1"/>
</dbReference>
<evidence type="ECO:0000313" key="9">
    <source>
        <dbReference type="EMBL" id="GAB1316879.1"/>
    </source>
</evidence>
<evidence type="ECO:0000256" key="7">
    <source>
        <dbReference type="ARBA" id="ARBA00035112"/>
    </source>
</evidence>
<evidence type="ECO:0000313" key="10">
    <source>
        <dbReference type="Proteomes" id="UP001628179"/>
    </source>
</evidence>
<evidence type="ECO:0000256" key="3">
    <source>
        <dbReference type="ARBA" id="ARBA00022989"/>
    </source>
</evidence>
<dbReference type="EMBL" id="BAAFSV010000004">
    <property type="protein sequence ID" value="GAB1316879.1"/>
    <property type="molecule type" value="Genomic_DNA"/>
</dbReference>
<evidence type="ECO:0000256" key="6">
    <source>
        <dbReference type="ARBA" id="ARBA00023180"/>
    </source>
</evidence>
<keyword evidence="2 8" id="KW-0812">Transmembrane</keyword>
<dbReference type="Proteomes" id="UP001628179">
    <property type="component" value="Unassembled WGS sequence"/>
</dbReference>
<keyword evidence="3 8" id="KW-1133">Transmembrane helix</keyword>
<dbReference type="RefSeq" id="XP_070918610.1">
    <property type="nucleotide sequence ID" value="XM_071062509.1"/>
</dbReference>
<dbReference type="GeneID" id="98177832"/>
<proteinExistence type="inferred from homology"/>
<sequence length="276" mass="32018">MIPSFVYRPLSGHPSEPFPTSLVEGEEEDYARRKHKICRWHWMVHAGSAVAVISLLVLLMLSLHDMPRTAARCWDMYNYYSPVNDALARRPYVTTRFNGSLWYSSPFKGPPTPAVEDAWHAVMQYGMIAVTAEDYERTGHSIRTAVRFPPEAGGGYVATTVGTHQLHCLHYLWQDHHRAHFPDTLRKAHDVPELYERHFEHCVDYIRQSLMCHFDTGLVTYDWVRQHQNPSPNANAMHKCVDWDAAQQWLRERAVKIPEGFVWKQPEGQESLPWNP</sequence>
<dbReference type="Pfam" id="PF11807">
    <property type="entry name" value="UstYa"/>
    <property type="match status" value="1"/>
</dbReference>
<feature type="transmembrane region" description="Helical" evidence="8">
    <location>
        <begin position="42"/>
        <end position="63"/>
    </location>
</feature>
<evidence type="ECO:0000256" key="2">
    <source>
        <dbReference type="ARBA" id="ARBA00022692"/>
    </source>
</evidence>
<organism evidence="9 10">
    <name type="scientific">Madurella fahalii</name>
    <dbReference type="NCBI Taxonomy" id="1157608"/>
    <lineage>
        <taxon>Eukaryota</taxon>
        <taxon>Fungi</taxon>
        <taxon>Dikarya</taxon>
        <taxon>Ascomycota</taxon>
        <taxon>Pezizomycotina</taxon>
        <taxon>Sordariomycetes</taxon>
        <taxon>Sordariomycetidae</taxon>
        <taxon>Sordariales</taxon>
        <taxon>Sordariales incertae sedis</taxon>
        <taxon>Madurella</taxon>
    </lineage>
</organism>
<keyword evidence="10" id="KW-1185">Reference proteome</keyword>
<keyword evidence="6" id="KW-0325">Glycoprotein</keyword>
<name>A0ABQ0GGL1_9PEZI</name>
<keyword evidence="5 8" id="KW-0472">Membrane</keyword>
<evidence type="ECO:0000256" key="8">
    <source>
        <dbReference type="SAM" id="Phobius"/>
    </source>
</evidence>
<evidence type="ECO:0000256" key="4">
    <source>
        <dbReference type="ARBA" id="ARBA00023026"/>
    </source>
</evidence>
<protein>
    <submittedName>
        <fullName evidence="9">Cyclochlorotine biosynthesis protein O</fullName>
    </submittedName>
</protein>
<gene>
    <name evidence="9" type="ORF">MFIFM68171_07089</name>
</gene>
<reference evidence="9 10" key="1">
    <citation type="submission" date="2024-09" db="EMBL/GenBank/DDBJ databases">
        <title>Itraconazole resistance in Madurella fahalii resulting from another homologue of gene encoding cytochrome P450 14-alpha sterol demethylase (CYP51).</title>
        <authorList>
            <person name="Yoshioka I."/>
            <person name="Fahal A.H."/>
            <person name="Kaneko S."/>
            <person name="Yaguchi T."/>
        </authorList>
    </citation>
    <scope>NUCLEOTIDE SEQUENCE [LARGE SCALE GENOMIC DNA]</scope>
    <source>
        <strain evidence="9 10">IFM 68171</strain>
    </source>
</reference>
<evidence type="ECO:0000256" key="1">
    <source>
        <dbReference type="ARBA" id="ARBA00004167"/>
    </source>
</evidence>
<comment type="similarity">
    <text evidence="7">Belongs to the ustYa family.</text>
</comment>